<accession>A0A2K8UEA5</accession>
<dbReference type="EMBL" id="CP020370">
    <property type="protein sequence ID" value="AUB83817.1"/>
    <property type="molecule type" value="Genomic_DNA"/>
</dbReference>
<dbReference type="Pfam" id="PF00691">
    <property type="entry name" value="OmpA"/>
    <property type="match status" value="1"/>
</dbReference>
<feature type="domain" description="OmpA-like" evidence="5">
    <location>
        <begin position="444"/>
        <end position="560"/>
    </location>
</feature>
<name>A0A2K8UEA5_9GAMM</name>
<dbReference type="CDD" id="cd07185">
    <property type="entry name" value="OmpA_C-like"/>
    <property type="match status" value="1"/>
</dbReference>
<evidence type="ECO:0000259" key="5">
    <source>
        <dbReference type="PROSITE" id="PS51123"/>
    </source>
</evidence>
<evidence type="ECO:0000256" key="3">
    <source>
        <dbReference type="ARBA" id="ARBA00023237"/>
    </source>
</evidence>
<dbReference type="Pfam" id="PF20159">
    <property type="entry name" value="YidB"/>
    <property type="match status" value="1"/>
</dbReference>
<dbReference type="Gene3D" id="3.30.1330.60">
    <property type="entry name" value="OmpA-like domain"/>
    <property type="match status" value="1"/>
</dbReference>
<comment type="subcellular location">
    <subcellularLocation>
        <location evidence="1">Cell outer membrane</location>
    </subcellularLocation>
</comment>
<dbReference type="Proteomes" id="UP000232638">
    <property type="component" value="Chromosome"/>
</dbReference>
<dbReference type="InterPro" id="IPR006665">
    <property type="entry name" value="OmpA-like"/>
</dbReference>
<sequence length="560" mass="56953">MALFDSLIGELEQRFGLGESARAFVADTIRYIVATDHGGLRGFIDLFKEAGLGHIAASWVTKVRESLPLTGAQLEGVLGSGLIDRLASRFSLPDSTARDALAYAVPKLVNLLTPAGYIQDSMEGEVASFLERSAAGVTPAAAAVGPIVAAVSPAAAAVSPAAVVKPAAATASPAVAAVSPAAAVVSPAAVVKPAAAAVSPAAMVKPAAAAVSPTAVVKPATAAVSPAAAATRPAVVAPVAAATPAVPAPPPPSTQARESRGMPVWGWLAALAWAGLLGYWAWHGPEQAQDALAVAAVQPQALPVPRLALSNDDGKVQYAGVVADEKSRATILDGLSSVFGAANCSGELELDPRVGPASWLADLGALLPRFRLPGADLLLEGNDIKVGGWLSDTERSKLLDAIKLQFGSGFSFGFLGDKTGEAVKTGADRTRAALAALRAGYGGADLVKALNLWVINFSTDSAEVPLDSLPLVTAAAQAILGAPPTVVIEIAGHTDNSGDPARNRALSEARAVSVREALVVVGVPAGRLKARGYGSDIPVASNETPAGRFRNRRIEFKTQQ</sequence>
<protein>
    <recommendedName>
        <fullName evidence="5">OmpA-like domain-containing protein</fullName>
    </recommendedName>
</protein>
<dbReference type="Gene3D" id="1.10.10.690">
    <property type="entry name" value="YidB-like"/>
    <property type="match status" value="1"/>
</dbReference>
<dbReference type="InterPro" id="IPR006664">
    <property type="entry name" value="OMP_bac"/>
</dbReference>
<evidence type="ECO:0000256" key="1">
    <source>
        <dbReference type="ARBA" id="ARBA00004442"/>
    </source>
</evidence>
<dbReference type="InterPro" id="IPR050330">
    <property type="entry name" value="Bact_OuterMem_StrucFunc"/>
</dbReference>
<keyword evidence="3" id="KW-0998">Cell outer membrane</keyword>
<dbReference type="GO" id="GO:0009279">
    <property type="term" value="C:cell outer membrane"/>
    <property type="evidence" value="ECO:0007669"/>
    <property type="project" value="UniProtKB-SubCell"/>
</dbReference>
<gene>
    <name evidence="6" type="ORF">THSYN_24610</name>
</gene>
<dbReference type="KEGG" id="tsy:THSYN_24610"/>
<dbReference type="InterPro" id="IPR027405">
    <property type="entry name" value="YidB-like"/>
</dbReference>
<dbReference type="PROSITE" id="PS51123">
    <property type="entry name" value="OMPA_2"/>
    <property type="match status" value="1"/>
</dbReference>
<dbReference type="PRINTS" id="PR01023">
    <property type="entry name" value="NAFLGMOTY"/>
</dbReference>
<dbReference type="PANTHER" id="PTHR30329">
    <property type="entry name" value="STATOR ELEMENT OF FLAGELLAR MOTOR COMPLEX"/>
    <property type="match status" value="1"/>
</dbReference>
<organism evidence="6 7">
    <name type="scientific">Candidatus Thiodictyon syntrophicum</name>
    <dbReference type="NCBI Taxonomy" id="1166950"/>
    <lineage>
        <taxon>Bacteria</taxon>
        <taxon>Pseudomonadati</taxon>
        <taxon>Pseudomonadota</taxon>
        <taxon>Gammaproteobacteria</taxon>
        <taxon>Chromatiales</taxon>
        <taxon>Chromatiaceae</taxon>
        <taxon>Thiodictyon</taxon>
    </lineage>
</organism>
<dbReference type="RefSeq" id="WP_100921495.1">
    <property type="nucleotide sequence ID" value="NZ_CP020370.1"/>
</dbReference>
<dbReference type="InterPro" id="IPR045372">
    <property type="entry name" value="YidB"/>
</dbReference>
<dbReference type="AlphaFoldDB" id="A0A2K8UEA5"/>
<evidence type="ECO:0000313" key="7">
    <source>
        <dbReference type="Proteomes" id="UP000232638"/>
    </source>
</evidence>
<reference evidence="6 7" key="1">
    <citation type="submission" date="2017-03" db="EMBL/GenBank/DDBJ databases">
        <title>Complete genome sequence of Candidatus 'Thiodictyon syntrophicum' sp. nov. strain Cad16T, a photolithoautotroph purple sulfur bacterium isolated from an alpine meromictic lake.</title>
        <authorList>
            <person name="Luedin S.M."/>
            <person name="Pothier J.F."/>
            <person name="Danza F."/>
            <person name="Storelli N."/>
            <person name="Wittwer M."/>
            <person name="Tonolla M."/>
        </authorList>
    </citation>
    <scope>NUCLEOTIDE SEQUENCE [LARGE SCALE GENOMIC DNA]</scope>
    <source>
        <strain evidence="6 7">Cad16T</strain>
    </source>
</reference>
<keyword evidence="2 4" id="KW-0472">Membrane</keyword>
<evidence type="ECO:0000256" key="2">
    <source>
        <dbReference type="ARBA" id="ARBA00023136"/>
    </source>
</evidence>
<proteinExistence type="predicted"/>
<dbReference type="SUPFAM" id="SSF103088">
    <property type="entry name" value="OmpA-like"/>
    <property type="match status" value="1"/>
</dbReference>
<evidence type="ECO:0000256" key="4">
    <source>
        <dbReference type="PROSITE-ProRule" id="PRU00473"/>
    </source>
</evidence>
<dbReference type="PANTHER" id="PTHR30329:SF21">
    <property type="entry name" value="LIPOPROTEIN YIAD-RELATED"/>
    <property type="match status" value="1"/>
</dbReference>
<dbReference type="PRINTS" id="PR01021">
    <property type="entry name" value="OMPADOMAIN"/>
</dbReference>
<evidence type="ECO:0000313" key="6">
    <source>
        <dbReference type="EMBL" id="AUB83817.1"/>
    </source>
</evidence>
<dbReference type="OrthoDB" id="9782229at2"/>
<dbReference type="InterPro" id="IPR036737">
    <property type="entry name" value="OmpA-like_sf"/>
</dbReference>
<keyword evidence="7" id="KW-1185">Reference proteome</keyword>
<dbReference type="SUPFAM" id="SSF140804">
    <property type="entry name" value="YidB-like"/>
    <property type="match status" value="1"/>
</dbReference>